<gene>
    <name evidence="1" type="ORF">DBO85_00125</name>
</gene>
<dbReference type="Proteomes" id="UP000244064">
    <property type="component" value="Unassembled WGS sequence"/>
</dbReference>
<sequence>MENPGISQQQIARFFDDFVAAFASFDGTRIAERYLSPYLAQHVEGGEVFASHGETSAYFQKVLDDYHGRGCRSCRYDDLRVVSLGSRCALASVSWELLDGQQRSLGGWRESYNLALADDRLMIFASTDHSD</sequence>
<dbReference type="OrthoDB" id="8912519at2"/>
<name>A0A2T5PEC1_9PSED</name>
<evidence type="ECO:0008006" key="3">
    <source>
        <dbReference type="Google" id="ProtNLM"/>
    </source>
</evidence>
<organism evidence="1 2">
    <name type="scientific">Pseudomonas mangrovi</name>
    <dbReference type="NCBI Taxonomy" id="2161748"/>
    <lineage>
        <taxon>Bacteria</taxon>
        <taxon>Pseudomonadati</taxon>
        <taxon>Pseudomonadota</taxon>
        <taxon>Gammaproteobacteria</taxon>
        <taxon>Pseudomonadales</taxon>
        <taxon>Pseudomonadaceae</taxon>
        <taxon>Pseudomonas</taxon>
    </lineage>
</organism>
<proteinExistence type="predicted"/>
<protein>
    <recommendedName>
        <fullName evidence="3">DUF4440 domain-containing protein</fullName>
    </recommendedName>
</protein>
<keyword evidence="2" id="KW-1185">Reference proteome</keyword>
<dbReference type="EMBL" id="QASN01000002">
    <property type="protein sequence ID" value="PTU76082.1"/>
    <property type="molecule type" value="Genomic_DNA"/>
</dbReference>
<dbReference type="RefSeq" id="WP_108104068.1">
    <property type="nucleotide sequence ID" value="NZ_QASN01000002.1"/>
</dbReference>
<evidence type="ECO:0000313" key="2">
    <source>
        <dbReference type="Proteomes" id="UP000244064"/>
    </source>
</evidence>
<dbReference type="SUPFAM" id="SSF54427">
    <property type="entry name" value="NTF2-like"/>
    <property type="match status" value="1"/>
</dbReference>
<evidence type="ECO:0000313" key="1">
    <source>
        <dbReference type="EMBL" id="PTU76082.1"/>
    </source>
</evidence>
<accession>A0A2T5PEC1</accession>
<reference evidence="1 2" key="1">
    <citation type="submission" date="2018-04" db="EMBL/GenBank/DDBJ databases">
        <title>Pseudomonas sp. nov., isolated from mangrove soil.</title>
        <authorList>
            <person name="Chen C."/>
        </authorList>
    </citation>
    <scope>NUCLEOTIDE SEQUENCE [LARGE SCALE GENOMIC DNA]</scope>
    <source>
        <strain evidence="1 2">TC-11</strain>
    </source>
</reference>
<comment type="caution">
    <text evidence="1">The sequence shown here is derived from an EMBL/GenBank/DDBJ whole genome shotgun (WGS) entry which is preliminary data.</text>
</comment>
<dbReference type="InterPro" id="IPR032710">
    <property type="entry name" value="NTF2-like_dom_sf"/>
</dbReference>
<dbReference type="AlphaFoldDB" id="A0A2T5PEC1"/>